<evidence type="ECO:0008006" key="6">
    <source>
        <dbReference type="Google" id="ProtNLM"/>
    </source>
</evidence>
<evidence type="ECO:0000256" key="3">
    <source>
        <dbReference type="ARBA" id="ARBA00038211"/>
    </source>
</evidence>
<dbReference type="Gene3D" id="3.30.200.20">
    <property type="entry name" value="Phosphorylase Kinase, domain 1"/>
    <property type="match status" value="1"/>
</dbReference>
<dbReference type="PANTHER" id="PTHR22603:SF93">
    <property type="entry name" value="RE24176P"/>
    <property type="match status" value="1"/>
</dbReference>
<keyword evidence="2" id="KW-1208">Phospholipid metabolism</keyword>
<dbReference type="KEGG" id="vde:111248628"/>
<dbReference type="GeneID" id="111248628"/>
<dbReference type="PANTHER" id="PTHR22603">
    <property type="entry name" value="CHOLINE/ETHANOALAMINE KINASE"/>
    <property type="match status" value="1"/>
</dbReference>
<dbReference type="GO" id="GO:0004103">
    <property type="term" value="F:choline kinase activity"/>
    <property type="evidence" value="ECO:0007669"/>
    <property type="project" value="TreeGrafter"/>
</dbReference>
<dbReference type="Pfam" id="PF01633">
    <property type="entry name" value="Choline_kinase"/>
    <property type="match status" value="1"/>
</dbReference>
<dbReference type="GO" id="GO:0004305">
    <property type="term" value="F:ethanolamine kinase activity"/>
    <property type="evidence" value="ECO:0007669"/>
    <property type="project" value="TreeGrafter"/>
</dbReference>
<keyword evidence="1" id="KW-0594">Phospholipid biosynthesis</keyword>
<dbReference type="CDD" id="cd05156">
    <property type="entry name" value="ChoK_euk"/>
    <property type="match status" value="1"/>
</dbReference>
<dbReference type="InterPro" id="IPR011009">
    <property type="entry name" value="Kinase-like_dom_sf"/>
</dbReference>
<evidence type="ECO:0000256" key="1">
    <source>
        <dbReference type="ARBA" id="ARBA00023209"/>
    </source>
</evidence>
<keyword evidence="5" id="KW-1185">Reference proteome</keyword>
<keyword evidence="1" id="KW-0444">Lipid biosynthesis</keyword>
<dbReference type="GO" id="GO:0005737">
    <property type="term" value="C:cytoplasm"/>
    <property type="evidence" value="ECO:0007669"/>
    <property type="project" value="TreeGrafter"/>
</dbReference>
<comment type="similarity">
    <text evidence="3">Belongs to the choline/ethanolamine kinase family.</text>
</comment>
<name>A0A7M7K829_VARDE</name>
<dbReference type="OrthoDB" id="3649325at2759"/>
<dbReference type="FunCoup" id="A0A7M7K829">
    <property type="interactions" value="345"/>
</dbReference>
<dbReference type="InParanoid" id="A0A7M7K829"/>
<dbReference type="RefSeq" id="XP_022657022.1">
    <property type="nucleotide sequence ID" value="XM_022801287.1"/>
</dbReference>
<keyword evidence="1" id="KW-0443">Lipid metabolism</keyword>
<evidence type="ECO:0000256" key="2">
    <source>
        <dbReference type="ARBA" id="ARBA00023264"/>
    </source>
</evidence>
<accession>A0A7M7K829</accession>
<organism evidence="4 5">
    <name type="scientific">Varroa destructor</name>
    <name type="common">Honeybee mite</name>
    <dbReference type="NCBI Taxonomy" id="109461"/>
    <lineage>
        <taxon>Eukaryota</taxon>
        <taxon>Metazoa</taxon>
        <taxon>Ecdysozoa</taxon>
        <taxon>Arthropoda</taxon>
        <taxon>Chelicerata</taxon>
        <taxon>Arachnida</taxon>
        <taxon>Acari</taxon>
        <taxon>Parasitiformes</taxon>
        <taxon>Mesostigmata</taxon>
        <taxon>Gamasina</taxon>
        <taxon>Dermanyssoidea</taxon>
        <taxon>Varroidae</taxon>
        <taxon>Varroa</taxon>
    </lineage>
</organism>
<proteinExistence type="inferred from homology"/>
<sequence length="596" mass="67539">MSFDSTSVGIQPLAFLKEHQMASRVHNSKQQLSSRRLLLQKPLTCNNSSSTPCKNACCTMCSTTPQVISKPTYIAPDCAASGDSMYSLNSVPSCCGPSPRRMESWLKRHARKVRRMYKKTGAGMAKRKPLSLLVFSLSTSGPRARTVSLRSTSENATISANSQPRVGAGCCLEADRQQQQGPRQKESRCDSVNMCSIHSGEQNISFISLLPNVSEPEKKLAGAWSTGGCAASSEMRSKAYKICREFLSGSWKSISSNDMIFKTVGGGLSNLLYYCSLPETHTPLCGEPSQVLMRMYGQIHGDQDTSTITESIICTLLAERALGPKLYGVFPGGRLEEYIPAQALITEQIRQPDISRSISRKLARLHALQAPLTKEPTWLFDNVEKWLEVRKAISVDNIRKEVLPYAKMLMEFDYRQEMAWLREVFKKAQSPIMFCHNDLQEGNILHMQANDESSLDENLVFIDFEYCAYNYRGFDIANHFCEWAYDYSYPEYPLFKETIENYPSEDQRRAFLEEYLAALKSTSVHRDIDPKVNTVEHLLMEAETFTMASHIFWSLWALNSAHSSKINFGYWEYGAARLTRYLELKDRLREYFELGN</sequence>
<evidence type="ECO:0000313" key="4">
    <source>
        <dbReference type="EnsemblMetazoa" id="XP_022657022"/>
    </source>
</evidence>
<dbReference type="EnsemblMetazoa" id="XM_022801287">
    <property type="protein sequence ID" value="XP_022657022"/>
    <property type="gene ID" value="LOC111248628"/>
</dbReference>
<reference evidence="4" key="1">
    <citation type="submission" date="2021-01" db="UniProtKB">
        <authorList>
            <consortium name="EnsemblMetazoa"/>
        </authorList>
    </citation>
    <scope>IDENTIFICATION</scope>
</reference>
<dbReference type="SUPFAM" id="SSF56112">
    <property type="entry name" value="Protein kinase-like (PK-like)"/>
    <property type="match status" value="1"/>
</dbReference>
<dbReference type="GO" id="GO:0006646">
    <property type="term" value="P:phosphatidylethanolamine biosynthetic process"/>
    <property type="evidence" value="ECO:0007669"/>
    <property type="project" value="TreeGrafter"/>
</dbReference>
<dbReference type="Gene3D" id="3.90.1200.10">
    <property type="match status" value="1"/>
</dbReference>
<evidence type="ECO:0000313" key="5">
    <source>
        <dbReference type="Proteomes" id="UP000594260"/>
    </source>
</evidence>
<dbReference type="Proteomes" id="UP000594260">
    <property type="component" value="Unplaced"/>
</dbReference>
<protein>
    <recommendedName>
        <fullName evidence="6">Choline kinase</fullName>
    </recommendedName>
</protein>
<dbReference type="AlphaFoldDB" id="A0A7M7K829"/>